<keyword evidence="12" id="KW-0233">DNA recombination</keyword>
<keyword evidence="6" id="KW-0227">DNA damage</keyword>
<dbReference type="GO" id="GO:0006303">
    <property type="term" value="P:double-strand break repair via nonhomologous end joining"/>
    <property type="evidence" value="ECO:0000318"/>
    <property type="project" value="GO_Central"/>
</dbReference>
<dbReference type="PANTHER" id="PTHR12604">
    <property type="entry name" value="KU AUTOANTIGEN DNA HELICASE"/>
    <property type="match status" value="1"/>
</dbReference>
<dbReference type="Gene3D" id="3.40.50.410">
    <property type="entry name" value="von Willebrand factor, type A domain"/>
    <property type="match status" value="1"/>
</dbReference>
<dbReference type="EMBL" id="CP017623">
    <property type="protein sequence ID" value="AOW26804.1"/>
    <property type="molecule type" value="Genomic_DNA"/>
</dbReference>
<dbReference type="CDD" id="cd00788">
    <property type="entry name" value="KU70"/>
    <property type="match status" value="1"/>
</dbReference>
<dbReference type="Proteomes" id="UP000000559">
    <property type="component" value="Chromosome 1"/>
</dbReference>
<dbReference type="STRING" id="237561.A0A1D8PF81"/>
<dbReference type="Pfam" id="PF03731">
    <property type="entry name" value="Ku_N"/>
    <property type="match status" value="1"/>
</dbReference>
<keyword evidence="11" id="KW-0238">DNA-binding</keyword>
<dbReference type="KEGG" id="cal:CAALFM_C111810WA"/>
<dbReference type="GO" id="GO:0042162">
    <property type="term" value="F:telomeric DNA binding"/>
    <property type="evidence" value="ECO:0000318"/>
    <property type="project" value="GO_Central"/>
</dbReference>
<dbReference type="GO" id="GO:0016787">
    <property type="term" value="F:hydrolase activity"/>
    <property type="evidence" value="ECO:0007669"/>
    <property type="project" value="UniProtKB-KW"/>
</dbReference>
<evidence type="ECO:0000313" key="17">
    <source>
        <dbReference type="CGD" id="CAL0000186914"/>
    </source>
</evidence>
<dbReference type="InterPro" id="IPR036361">
    <property type="entry name" value="SAP_dom_sf"/>
</dbReference>
<feature type="region of interest" description="Disordered" evidence="15">
    <location>
        <begin position="446"/>
        <end position="484"/>
    </location>
</feature>
<evidence type="ECO:0000256" key="3">
    <source>
        <dbReference type="ARBA" id="ARBA00012551"/>
    </source>
</evidence>
<dbReference type="SUPFAM" id="SSF100939">
    <property type="entry name" value="SPOC domain-like"/>
    <property type="match status" value="1"/>
</dbReference>
<dbReference type="InParanoid" id="A0A1D8PF81"/>
<organism evidence="18 19">
    <name type="scientific">Candida albicans (strain SC5314 / ATCC MYA-2876)</name>
    <name type="common">Yeast</name>
    <dbReference type="NCBI Taxonomy" id="237561"/>
    <lineage>
        <taxon>Eukaryota</taxon>
        <taxon>Fungi</taxon>
        <taxon>Dikarya</taxon>
        <taxon>Ascomycota</taxon>
        <taxon>Saccharomycotina</taxon>
        <taxon>Pichiomycetes</taxon>
        <taxon>Debaryomycetaceae</taxon>
        <taxon>Candida/Lodderomyces clade</taxon>
        <taxon>Candida</taxon>
    </lineage>
</organism>
<dbReference type="InterPro" id="IPR016194">
    <property type="entry name" value="SPOC-like_C_dom_sf"/>
</dbReference>
<dbReference type="OrthoDB" id="3249161at2759"/>
<dbReference type="Pfam" id="PF02735">
    <property type="entry name" value="Ku"/>
    <property type="match status" value="1"/>
</dbReference>
<dbReference type="AlphaFoldDB" id="A0A1D8PF81"/>
<keyword evidence="9" id="KW-0067">ATP-binding</keyword>
<comment type="subcellular location">
    <subcellularLocation>
        <location evidence="2">Chromosome</location>
        <location evidence="2">Telomere</location>
    </subcellularLocation>
    <subcellularLocation>
        <location evidence="1">Nucleus</location>
    </subcellularLocation>
</comment>
<dbReference type="VEuPathDB" id="FungiDB:C1_11810W_A"/>
<evidence type="ECO:0000256" key="11">
    <source>
        <dbReference type="ARBA" id="ARBA00023125"/>
    </source>
</evidence>
<dbReference type="GO" id="GO:0006310">
    <property type="term" value="P:DNA recombination"/>
    <property type="evidence" value="ECO:0007669"/>
    <property type="project" value="UniProtKB-KW"/>
</dbReference>
<evidence type="ECO:0000256" key="10">
    <source>
        <dbReference type="ARBA" id="ARBA00022895"/>
    </source>
</evidence>
<proteinExistence type="predicted"/>
<keyword evidence="4" id="KW-0158">Chromosome</keyword>
<feature type="compositionally biased region" description="Acidic residues" evidence="15">
    <location>
        <begin position="448"/>
        <end position="472"/>
    </location>
</feature>
<dbReference type="FunCoup" id="A0A1D8PF81">
    <property type="interactions" value="706"/>
</dbReference>
<feature type="region of interest" description="Disordered" evidence="15">
    <location>
        <begin position="273"/>
        <end position="297"/>
    </location>
</feature>
<keyword evidence="7" id="KW-0378">Hydrolase</keyword>
<keyword evidence="13" id="KW-0234">DNA repair</keyword>
<evidence type="ECO:0000256" key="12">
    <source>
        <dbReference type="ARBA" id="ARBA00023172"/>
    </source>
</evidence>
<dbReference type="GeneID" id="3645324"/>
<reference evidence="18 19" key="1">
    <citation type="journal article" date="2004" name="Proc. Natl. Acad. Sci. U.S.A.">
        <title>The diploid genome sequence of Candida albicans.</title>
        <authorList>
            <person name="Jones T."/>
            <person name="Federspiel N.A."/>
            <person name="Chibana H."/>
            <person name="Dungan J."/>
            <person name="Kalman S."/>
            <person name="Magee B.B."/>
            <person name="Newport G."/>
            <person name="Thorstenson Y.R."/>
            <person name="Agabian N."/>
            <person name="Magee P.T."/>
            <person name="Davis R.W."/>
            <person name="Scherer S."/>
        </authorList>
    </citation>
    <scope>NUCLEOTIDE SEQUENCE [LARGE SCALE GENOMIC DNA]</scope>
    <source>
        <strain evidence="19">SC5314 / ATCC MYA-2876</strain>
    </source>
</reference>
<evidence type="ECO:0000256" key="13">
    <source>
        <dbReference type="ARBA" id="ARBA00023204"/>
    </source>
</evidence>
<dbReference type="Gene3D" id="1.10.1600.10">
    <property type="match status" value="1"/>
</dbReference>
<dbReference type="GO" id="GO:0043564">
    <property type="term" value="C:Ku70:Ku80 complex"/>
    <property type="evidence" value="ECO:0000318"/>
    <property type="project" value="GO_Central"/>
</dbReference>
<feature type="domain" description="Ku" evidence="16">
    <location>
        <begin position="403"/>
        <end position="626"/>
    </location>
</feature>
<keyword evidence="8 18" id="KW-0347">Helicase</keyword>
<dbReference type="Gene3D" id="2.40.290.10">
    <property type="match status" value="1"/>
</dbReference>
<dbReference type="InterPro" id="IPR006164">
    <property type="entry name" value="DNA_bd_Ku70/Ku80"/>
</dbReference>
<gene>
    <name evidence="17 18" type="primary">CAS1</name>
    <name evidence="18" type="ordered locus">CAALFM_C111810WA</name>
    <name evidence="17" type="ordered locus">orf19.8728</name>
</gene>
<name>A0A1D8PF81_CANAL</name>
<dbReference type="EC" id="3.6.4.12" evidence="3"/>
<evidence type="ECO:0000256" key="6">
    <source>
        <dbReference type="ARBA" id="ARBA00022763"/>
    </source>
</evidence>
<keyword evidence="10" id="KW-0779">Telomere</keyword>
<reference evidence="18 19" key="2">
    <citation type="journal article" date="2007" name="Genome Biol.">
        <title>Assembly of the Candida albicans genome into sixteen supercontigs aligned on the eight chromosomes.</title>
        <authorList>
            <person name="van het Hoog M."/>
            <person name="Rast T.J."/>
            <person name="Martchenko M."/>
            <person name="Grindle S."/>
            <person name="Dignard D."/>
            <person name="Hogues H."/>
            <person name="Cuomo C."/>
            <person name="Berriman M."/>
            <person name="Scherer S."/>
            <person name="Magee B.B."/>
            <person name="Whiteway M."/>
            <person name="Chibana H."/>
            <person name="Nantel A."/>
            <person name="Magee P.T."/>
        </authorList>
    </citation>
    <scope>GENOME REANNOTATION</scope>
    <source>
        <strain evidence="19">SC5314 / ATCC MYA-2876</strain>
    </source>
</reference>
<dbReference type="InterPro" id="IPR036465">
    <property type="entry name" value="vWFA_dom_sf"/>
</dbReference>
<evidence type="ECO:0000313" key="18">
    <source>
        <dbReference type="EMBL" id="AOW26804.1"/>
    </source>
</evidence>
<dbReference type="GO" id="GO:0005524">
    <property type="term" value="F:ATP binding"/>
    <property type="evidence" value="ECO:0007669"/>
    <property type="project" value="UniProtKB-KW"/>
</dbReference>
<accession>A0A1D8PF81</accession>
<evidence type="ECO:0000256" key="2">
    <source>
        <dbReference type="ARBA" id="ARBA00004574"/>
    </source>
</evidence>
<dbReference type="SMR" id="A0A1D8PF81"/>
<evidence type="ECO:0000256" key="9">
    <source>
        <dbReference type="ARBA" id="ARBA00022840"/>
    </source>
</evidence>
<evidence type="ECO:0000256" key="4">
    <source>
        <dbReference type="ARBA" id="ARBA00022454"/>
    </source>
</evidence>
<sequence>MSWHNQSNKNSNNDDEYGNKNFKQYEIKEGIAFLIEITPELLIPQSNLNSHSQLFEILSSINDLMQELIITSRSTGIGIYFYNCAKSNKLSSMKNTNCTGFERLFHLNVLNLQNMKKLNDLIQDDINNIKSIDEIFKYQPLKKIDLKVGKQSHSETQTQTQTQTQSSHTIQETQLTVVLNKMIDEFINKREFNKRRMVWITTNDKPYHEESEREALWRTIDDFYYYGFFIEPLFLSTNEQKPFDFELYKDIFMNTNYLKKSQENSESLRHTAHANYDNNDGNLGDDNNNDDDKNLIKPSGGFSKDSIIFKKSVVGDQIRKSIFRIKEVRRIQFTCDLILSDNGKIGGGFGCTVKGYMLYSHEKINRNELLLYTRSETLKRVFSSSKLMQNGKAIEIAKDTGKSYQDRKEEAGIRKGFEIGGGQDIIILNKQQLEFLTNYSFDHRLKDSDDEDNEDGNDSLETDISDDDDEEGGAGGTGGETKPVSFSKPPYLKLIGFRDISHFSPVYSCGAPIFVTPDVDNGMISSAVTGGFTNSFKTFASLYRSCVKLNQYAIVLGCTRSNSRPRLYALYPTHTTNSSKNPLPKNLDDEVDNDDNQDEFPQGFLLIKLPWLEDVRALPGEYIKNTQREEIHNDDTLIDNFKQLLPKFELSHYDPREFPNASLNYFYKVIKHEILQMELKPSQRPLMENDITMQKLAQLKNSINNDDTAIELLQKINSRMNEIDATVGAEVLKRKQMEDMQNNNSNNGGKRFKSGPVSDQEILDAWENNQLDRFSVDQLKAFRRKYPDVKSANKKADLIENISEFIRTHRK</sequence>
<evidence type="ECO:0000256" key="15">
    <source>
        <dbReference type="SAM" id="MobiDB-lite"/>
    </source>
</evidence>
<dbReference type="PANTHER" id="PTHR12604:SF2">
    <property type="entry name" value="X-RAY REPAIR CROSS-COMPLEMENTING PROTEIN 6"/>
    <property type="match status" value="1"/>
</dbReference>
<dbReference type="eggNOG" id="KOG2327">
    <property type="taxonomic scope" value="Eukaryota"/>
</dbReference>
<evidence type="ECO:0000256" key="7">
    <source>
        <dbReference type="ARBA" id="ARBA00022801"/>
    </source>
</evidence>
<evidence type="ECO:0000256" key="5">
    <source>
        <dbReference type="ARBA" id="ARBA00022741"/>
    </source>
</evidence>
<dbReference type="InterPro" id="IPR005161">
    <property type="entry name" value="Ku_N"/>
</dbReference>
<keyword evidence="5" id="KW-0547">Nucleotide-binding</keyword>
<dbReference type="GO" id="GO:0003678">
    <property type="term" value="F:DNA helicase activity"/>
    <property type="evidence" value="ECO:0007669"/>
    <property type="project" value="UniProtKB-EC"/>
</dbReference>
<dbReference type="GO" id="GO:0000723">
    <property type="term" value="P:telomere maintenance"/>
    <property type="evidence" value="ECO:0000315"/>
    <property type="project" value="CGD"/>
</dbReference>
<evidence type="ECO:0000256" key="14">
    <source>
        <dbReference type="ARBA" id="ARBA00023242"/>
    </source>
</evidence>
<dbReference type="RefSeq" id="XP_710203.2">
    <property type="nucleotide sequence ID" value="XM_705111.2"/>
</dbReference>
<dbReference type="CGD" id="CAL0000186914">
    <property type="gene designation" value="CAS1"/>
</dbReference>
<dbReference type="InterPro" id="IPR047087">
    <property type="entry name" value="KU70_core_dom"/>
</dbReference>
<dbReference type="Gene3D" id="1.10.720.30">
    <property type="entry name" value="SAP domain"/>
    <property type="match status" value="1"/>
</dbReference>
<keyword evidence="14" id="KW-0539">Nucleus</keyword>
<protein>
    <recommendedName>
        <fullName evidence="3">DNA helicase</fullName>
        <ecNumber evidence="3">3.6.4.12</ecNumber>
    </recommendedName>
</protein>
<dbReference type="SMART" id="SM00559">
    <property type="entry name" value="Ku78"/>
    <property type="match status" value="1"/>
</dbReference>
<evidence type="ECO:0000256" key="8">
    <source>
        <dbReference type="ARBA" id="ARBA00022806"/>
    </source>
</evidence>
<evidence type="ECO:0000313" key="19">
    <source>
        <dbReference type="Proteomes" id="UP000000559"/>
    </source>
</evidence>
<dbReference type="GO" id="GO:0000781">
    <property type="term" value="C:chromosome, telomeric region"/>
    <property type="evidence" value="ECO:0007669"/>
    <property type="project" value="UniProtKB-SubCell"/>
</dbReference>
<dbReference type="SUPFAM" id="SSF53300">
    <property type="entry name" value="vWA-like"/>
    <property type="match status" value="1"/>
</dbReference>
<evidence type="ECO:0000256" key="1">
    <source>
        <dbReference type="ARBA" id="ARBA00004123"/>
    </source>
</evidence>
<feature type="compositionally biased region" description="Low complexity" evidence="15">
    <location>
        <begin position="277"/>
        <end position="286"/>
    </location>
</feature>
<keyword evidence="19" id="KW-1185">Reference proteome</keyword>
<reference evidence="18 19" key="3">
    <citation type="journal article" date="2013" name="Genome Biol.">
        <title>Assembly of a phased diploid Candida albicans genome facilitates allele-specific measurements and provides a simple model for repeat and indel structure.</title>
        <authorList>
            <person name="Muzzey D."/>
            <person name="Schwartz K."/>
            <person name="Weissman J.S."/>
            <person name="Sherlock G."/>
        </authorList>
    </citation>
    <scope>NUCLEOTIDE SEQUENCE [LARGE SCALE GENOMIC DNA]</scope>
    <source>
        <strain evidence="19">SC5314 / ATCC MYA-2876</strain>
    </source>
</reference>
<evidence type="ECO:0000259" key="16">
    <source>
        <dbReference type="SMART" id="SM00559"/>
    </source>
</evidence>